<dbReference type="GO" id="GO:0004812">
    <property type="term" value="F:aminoacyl-tRNA ligase activity"/>
    <property type="evidence" value="ECO:0007669"/>
    <property type="project" value="InterPro"/>
</dbReference>
<dbReference type="InterPro" id="IPR018163">
    <property type="entry name" value="Thr/Ala-tRNA-synth_IIc_edit"/>
</dbReference>
<evidence type="ECO:0000256" key="3">
    <source>
        <dbReference type="ARBA" id="ARBA00008429"/>
    </source>
</evidence>
<comment type="function">
    <text evidence="8">Functions in trans to edit the amino acid moiety from incorrectly charged tRNA(Ala).</text>
</comment>
<dbReference type="PANTHER" id="PTHR43462">
    <property type="entry name" value="ALANYL-TRNA EDITING PROTEIN"/>
    <property type="match status" value="1"/>
</dbReference>
<dbReference type="FunFam" id="3.30.980.10:FF:000007">
    <property type="entry name" value="alanyl-tRNA editing protein Aarsd1"/>
    <property type="match status" value="1"/>
</dbReference>
<feature type="domain" description="Threonyl/alanyl tRNA synthetase SAD" evidence="9">
    <location>
        <begin position="196"/>
        <end position="238"/>
    </location>
</feature>
<sequence length="424" mass="46862">MALACQRNSYLKELDTTVKSCVAAEAKLLKNGKKETVKGFEVILEDTILFPEGGGQPDDRGTINDVGVLRITRRGAEAVHFVTTEIGAGTQVHVAVDWRRRFDHMQQHSGQHLITAVTENMYGWPTTTWNLGDRTCFIELDTPSMTEDQMTTLENELNSTIRAGRKVFPTLYHDKSDPDLAAARCRGLPDDHEGPVRVLTIEGIDSCLCCGTHVQNVSDIQVVKLLSVEKGKRKNSVNLHFVCGDRVLEYLGRTLQVEKSLTVLLKGPLEQHFELADKAVKGYKASNKTIQTLLRDVASLEAAKFKAQKEKPKVFIYHRKDGDLDFMNTLIKELNDESIVTIVTAGEDKGPGLVMLSGPEGIIKELGPKVMELLEGKGGYSQSRFQGKASKLQNRGKAAQLVQDILQATNQTTTEATNQTATEQ</sequence>
<comment type="caution">
    <text evidence="10">The sequence shown here is derived from an EMBL/GenBank/DDBJ whole genome shotgun (WGS) entry which is preliminary data.</text>
</comment>
<dbReference type="InterPro" id="IPR051335">
    <property type="entry name" value="Alanyl-tRNA_Editing_Enzymes"/>
</dbReference>
<comment type="similarity">
    <text evidence="3">Belongs to the class-II aminoacyl-tRNA synthetase family. Alax-L subfamily.</text>
</comment>
<evidence type="ECO:0000256" key="1">
    <source>
        <dbReference type="ARBA" id="ARBA00001947"/>
    </source>
</evidence>
<dbReference type="FunFam" id="2.40.30.130:FF:000003">
    <property type="entry name" value="alanyl-tRNA editing protein Aarsd1"/>
    <property type="match status" value="1"/>
</dbReference>
<protein>
    <recommendedName>
        <fullName evidence="9">Threonyl/alanyl tRNA synthetase SAD domain-containing protein</fullName>
    </recommendedName>
</protein>
<dbReference type="InterPro" id="IPR012947">
    <property type="entry name" value="tRNA_SAD"/>
</dbReference>
<dbReference type="Gene3D" id="3.30.980.10">
    <property type="entry name" value="Threonyl-trna Synthetase, Chain A, domain 2"/>
    <property type="match status" value="1"/>
</dbReference>
<dbReference type="PANTHER" id="PTHR43462:SF1">
    <property type="entry name" value="ALANYL-TRNA EDITING PROTEIN AARSD1"/>
    <property type="match status" value="1"/>
</dbReference>
<dbReference type="EMBL" id="JAIWYP010000015">
    <property type="protein sequence ID" value="KAH3699280.1"/>
    <property type="molecule type" value="Genomic_DNA"/>
</dbReference>
<comment type="subcellular location">
    <subcellularLocation>
        <location evidence="2">Cytoplasm</location>
    </subcellularLocation>
</comment>
<organism evidence="10 11">
    <name type="scientific">Dreissena polymorpha</name>
    <name type="common">Zebra mussel</name>
    <name type="synonym">Mytilus polymorpha</name>
    <dbReference type="NCBI Taxonomy" id="45954"/>
    <lineage>
        <taxon>Eukaryota</taxon>
        <taxon>Metazoa</taxon>
        <taxon>Spiralia</taxon>
        <taxon>Lophotrochozoa</taxon>
        <taxon>Mollusca</taxon>
        <taxon>Bivalvia</taxon>
        <taxon>Autobranchia</taxon>
        <taxon>Heteroconchia</taxon>
        <taxon>Euheterodonta</taxon>
        <taxon>Imparidentia</taxon>
        <taxon>Neoheterodontei</taxon>
        <taxon>Myida</taxon>
        <taxon>Dreissenoidea</taxon>
        <taxon>Dreissenidae</taxon>
        <taxon>Dreissena</taxon>
    </lineage>
</organism>
<dbReference type="AlphaFoldDB" id="A0A9D3YHB1"/>
<dbReference type="GO" id="GO:0002196">
    <property type="term" value="F:Ser-tRNA(Ala) deacylase activity"/>
    <property type="evidence" value="ECO:0007669"/>
    <property type="project" value="TreeGrafter"/>
</dbReference>
<keyword evidence="7" id="KW-0648">Protein biosynthesis</keyword>
<evidence type="ECO:0000313" key="11">
    <source>
        <dbReference type="Proteomes" id="UP000828390"/>
    </source>
</evidence>
<reference evidence="10" key="1">
    <citation type="journal article" date="2019" name="bioRxiv">
        <title>The Genome of the Zebra Mussel, Dreissena polymorpha: A Resource for Invasive Species Research.</title>
        <authorList>
            <person name="McCartney M.A."/>
            <person name="Auch B."/>
            <person name="Kono T."/>
            <person name="Mallez S."/>
            <person name="Zhang Y."/>
            <person name="Obille A."/>
            <person name="Becker A."/>
            <person name="Abrahante J.E."/>
            <person name="Garbe J."/>
            <person name="Badalamenti J.P."/>
            <person name="Herman A."/>
            <person name="Mangelson H."/>
            <person name="Liachko I."/>
            <person name="Sullivan S."/>
            <person name="Sone E.D."/>
            <person name="Koren S."/>
            <person name="Silverstein K.A.T."/>
            <person name="Beckman K.B."/>
            <person name="Gohl D.M."/>
        </authorList>
    </citation>
    <scope>NUCLEOTIDE SEQUENCE</scope>
    <source>
        <strain evidence="10">Duluth1</strain>
        <tissue evidence="10">Whole animal</tissue>
    </source>
</reference>
<evidence type="ECO:0000256" key="2">
    <source>
        <dbReference type="ARBA" id="ARBA00004496"/>
    </source>
</evidence>
<evidence type="ECO:0000256" key="6">
    <source>
        <dbReference type="ARBA" id="ARBA00022833"/>
    </source>
</evidence>
<evidence type="ECO:0000256" key="8">
    <source>
        <dbReference type="ARBA" id="ARBA00053555"/>
    </source>
</evidence>
<dbReference type="SUPFAM" id="SSF50447">
    <property type="entry name" value="Translation proteins"/>
    <property type="match status" value="1"/>
</dbReference>
<dbReference type="Proteomes" id="UP000828390">
    <property type="component" value="Unassembled WGS sequence"/>
</dbReference>
<keyword evidence="6" id="KW-0862">Zinc</keyword>
<reference evidence="10" key="2">
    <citation type="submission" date="2020-11" db="EMBL/GenBank/DDBJ databases">
        <authorList>
            <person name="McCartney M.A."/>
            <person name="Auch B."/>
            <person name="Kono T."/>
            <person name="Mallez S."/>
            <person name="Becker A."/>
            <person name="Gohl D.M."/>
            <person name="Silverstein K.A.T."/>
            <person name="Koren S."/>
            <person name="Bechman K.B."/>
            <person name="Herman A."/>
            <person name="Abrahante J.E."/>
            <person name="Garbe J."/>
        </authorList>
    </citation>
    <scope>NUCLEOTIDE SEQUENCE</scope>
    <source>
        <strain evidence="10">Duluth1</strain>
        <tissue evidence="10">Whole animal</tissue>
    </source>
</reference>
<gene>
    <name evidence="10" type="ORF">DPMN_074236</name>
</gene>
<dbReference type="Pfam" id="PF07973">
    <property type="entry name" value="tRNA_SAD"/>
    <property type="match status" value="1"/>
</dbReference>
<dbReference type="GO" id="GO:0005737">
    <property type="term" value="C:cytoplasm"/>
    <property type="evidence" value="ECO:0007669"/>
    <property type="project" value="UniProtKB-SubCell"/>
</dbReference>
<dbReference type="InterPro" id="IPR009000">
    <property type="entry name" value="Transl_B-barrel_sf"/>
</dbReference>
<comment type="cofactor">
    <cofactor evidence="1">
        <name>Zn(2+)</name>
        <dbReference type="ChEBI" id="CHEBI:29105"/>
    </cofactor>
</comment>
<dbReference type="SMART" id="SM00863">
    <property type="entry name" value="tRNA_SAD"/>
    <property type="match status" value="1"/>
</dbReference>
<evidence type="ECO:0000256" key="4">
    <source>
        <dbReference type="ARBA" id="ARBA00022490"/>
    </source>
</evidence>
<dbReference type="GO" id="GO:0046872">
    <property type="term" value="F:metal ion binding"/>
    <property type="evidence" value="ECO:0007669"/>
    <property type="project" value="UniProtKB-KW"/>
</dbReference>
<proteinExistence type="inferred from homology"/>
<dbReference type="GO" id="GO:0043039">
    <property type="term" value="P:tRNA aminoacylation"/>
    <property type="evidence" value="ECO:0007669"/>
    <property type="project" value="InterPro"/>
</dbReference>
<keyword evidence="5" id="KW-0479">Metal-binding</keyword>
<evidence type="ECO:0000313" key="10">
    <source>
        <dbReference type="EMBL" id="KAH3699280.1"/>
    </source>
</evidence>
<accession>A0A9D3YHB1</accession>
<dbReference type="GO" id="GO:0006412">
    <property type="term" value="P:translation"/>
    <property type="evidence" value="ECO:0007669"/>
    <property type="project" value="UniProtKB-KW"/>
</dbReference>
<dbReference type="OrthoDB" id="288942at2759"/>
<keyword evidence="11" id="KW-1185">Reference proteome</keyword>
<evidence type="ECO:0000256" key="5">
    <source>
        <dbReference type="ARBA" id="ARBA00022723"/>
    </source>
</evidence>
<keyword evidence="4" id="KW-0963">Cytoplasm</keyword>
<evidence type="ECO:0000256" key="7">
    <source>
        <dbReference type="ARBA" id="ARBA00022917"/>
    </source>
</evidence>
<dbReference type="SUPFAM" id="SSF55186">
    <property type="entry name" value="ThrRS/AlaRS common domain"/>
    <property type="match status" value="1"/>
</dbReference>
<dbReference type="Gene3D" id="2.40.30.130">
    <property type="match status" value="1"/>
</dbReference>
<dbReference type="GO" id="GO:0005524">
    <property type="term" value="F:ATP binding"/>
    <property type="evidence" value="ECO:0007669"/>
    <property type="project" value="InterPro"/>
</dbReference>
<name>A0A9D3YHB1_DREPO</name>
<evidence type="ECO:0000259" key="9">
    <source>
        <dbReference type="SMART" id="SM00863"/>
    </source>
</evidence>